<dbReference type="PRINTS" id="PR00038">
    <property type="entry name" value="HTHLUXR"/>
</dbReference>
<dbReference type="PROSITE" id="PS50043">
    <property type="entry name" value="HTH_LUXR_2"/>
    <property type="match status" value="1"/>
</dbReference>
<dbReference type="CDD" id="cd17535">
    <property type="entry name" value="REC_NarL-like"/>
    <property type="match status" value="1"/>
</dbReference>
<dbReference type="Gene3D" id="3.40.50.2300">
    <property type="match status" value="1"/>
</dbReference>
<evidence type="ECO:0000256" key="1">
    <source>
        <dbReference type="ARBA" id="ARBA00022553"/>
    </source>
</evidence>
<feature type="modified residue" description="4-aspartylphosphate" evidence="3">
    <location>
        <position position="65"/>
    </location>
</feature>
<dbReference type="EMBL" id="LRFG02000004">
    <property type="protein sequence ID" value="PCO04667.1"/>
    <property type="molecule type" value="Genomic_DNA"/>
</dbReference>
<evidence type="ECO:0000259" key="4">
    <source>
        <dbReference type="PROSITE" id="PS50043"/>
    </source>
</evidence>
<protein>
    <submittedName>
        <fullName evidence="6">DNA-binding response regulator</fullName>
    </submittedName>
</protein>
<evidence type="ECO:0000256" key="2">
    <source>
        <dbReference type="ARBA" id="ARBA00023125"/>
    </source>
</evidence>
<accession>A0ABX4HY91</accession>
<dbReference type="PROSITE" id="PS00622">
    <property type="entry name" value="HTH_LUXR_1"/>
    <property type="match status" value="1"/>
</dbReference>
<dbReference type="Pfam" id="PF00196">
    <property type="entry name" value="GerE"/>
    <property type="match status" value="1"/>
</dbReference>
<dbReference type="Proteomes" id="UP000218427">
    <property type="component" value="Unassembled WGS sequence"/>
</dbReference>
<organism evidence="6 7">
    <name type="scientific">Microbulbifer flavimaris</name>
    <dbReference type="NCBI Taxonomy" id="1781068"/>
    <lineage>
        <taxon>Bacteria</taxon>
        <taxon>Pseudomonadati</taxon>
        <taxon>Pseudomonadota</taxon>
        <taxon>Gammaproteobacteria</taxon>
        <taxon>Cellvibrionales</taxon>
        <taxon>Microbulbiferaceae</taxon>
        <taxon>Microbulbifer</taxon>
    </lineage>
</organism>
<dbReference type="PROSITE" id="PS50110">
    <property type="entry name" value="RESPONSE_REGULATORY"/>
    <property type="match status" value="1"/>
</dbReference>
<keyword evidence="1 3" id="KW-0597">Phosphoprotein</keyword>
<dbReference type="GO" id="GO:0003677">
    <property type="term" value="F:DNA binding"/>
    <property type="evidence" value="ECO:0007669"/>
    <property type="project" value="UniProtKB-KW"/>
</dbReference>
<dbReference type="SMART" id="SM00448">
    <property type="entry name" value="REC"/>
    <property type="match status" value="1"/>
</dbReference>
<feature type="domain" description="HTH luxR-type" evidence="4">
    <location>
        <begin position="154"/>
        <end position="219"/>
    </location>
</feature>
<proteinExistence type="predicted"/>
<dbReference type="PANTHER" id="PTHR45566">
    <property type="entry name" value="HTH-TYPE TRANSCRIPTIONAL REGULATOR YHJB-RELATED"/>
    <property type="match status" value="1"/>
</dbReference>
<evidence type="ECO:0000313" key="7">
    <source>
        <dbReference type="Proteomes" id="UP000218427"/>
    </source>
</evidence>
<keyword evidence="7" id="KW-1185">Reference proteome</keyword>
<dbReference type="SUPFAM" id="SSF46894">
    <property type="entry name" value="C-terminal effector domain of the bipartite response regulators"/>
    <property type="match status" value="1"/>
</dbReference>
<gene>
    <name evidence="6" type="ORF">AWR36_011685</name>
</gene>
<dbReference type="InterPro" id="IPR058245">
    <property type="entry name" value="NreC/VraR/RcsB-like_REC"/>
</dbReference>
<dbReference type="SMART" id="SM00421">
    <property type="entry name" value="HTH_LUXR"/>
    <property type="match status" value="1"/>
</dbReference>
<evidence type="ECO:0000256" key="3">
    <source>
        <dbReference type="PROSITE-ProRule" id="PRU00169"/>
    </source>
</evidence>
<evidence type="ECO:0000313" key="6">
    <source>
        <dbReference type="EMBL" id="PCO04667.1"/>
    </source>
</evidence>
<dbReference type="InterPro" id="IPR001789">
    <property type="entry name" value="Sig_transdc_resp-reg_receiver"/>
</dbReference>
<dbReference type="Pfam" id="PF00072">
    <property type="entry name" value="Response_reg"/>
    <property type="match status" value="1"/>
</dbReference>
<keyword evidence="2 6" id="KW-0238">DNA-binding</keyword>
<comment type="caution">
    <text evidence="6">The sequence shown here is derived from an EMBL/GenBank/DDBJ whole genome shotgun (WGS) entry which is preliminary data.</text>
</comment>
<dbReference type="RefSeq" id="WP_067085133.1">
    <property type="nucleotide sequence ID" value="NZ_LRFG02000004.1"/>
</dbReference>
<dbReference type="CDD" id="cd06170">
    <property type="entry name" value="LuxR_C_like"/>
    <property type="match status" value="1"/>
</dbReference>
<feature type="domain" description="Response regulatory" evidence="5">
    <location>
        <begin position="13"/>
        <end position="130"/>
    </location>
</feature>
<dbReference type="PANTHER" id="PTHR45566:SF1">
    <property type="entry name" value="HTH-TYPE TRANSCRIPTIONAL REGULATOR YHJB-RELATED"/>
    <property type="match status" value="1"/>
</dbReference>
<reference evidence="6" key="1">
    <citation type="submission" date="2017-08" db="EMBL/GenBank/DDBJ databases">
        <title>Microbulbifer marisrubri sp. nov., a halophilic alphaproteobacterium isolated from marine sediment of the Yellow Sea, China.</title>
        <authorList>
            <person name="Zhang G."/>
            <person name="Xiong Q."/>
        </authorList>
    </citation>
    <scope>NUCLEOTIDE SEQUENCE [LARGE SCALE GENOMIC DNA]</scope>
    <source>
        <strain evidence="6">WRN-8</strain>
    </source>
</reference>
<dbReference type="InterPro" id="IPR051015">
    <property type="entry name" value="EvgA-like"/>
</dbReference>
<name>A0ABX4HY91_9GAMM</name>
<sequence>MTNPNGPGAGRRKFIVADDHPLFRGALCQSIRTTFADAEIVEAMDMESLQRCAAEHSDADLLLLDLHMPGAHGFSGLIFLSGQHPQLPVMVVSANEKPEVMCRSVDYGACGFLPKSAPVETIGEALQAALAGDIWLPADVARQRTTGGAEHDDVADVVASLTPQQFRVATMLAEGLLNKQIAYEMNVTEATVKAHLTALFRKLGVNSRTQAVLAISSLDVEAPGQFTPPPKQPAPA</sequence>
<dbReference type="SUPFAM" id="SSF52172">
    <property type="entry name" value="CheY-like"/>
    <property type="match status" value="1"/>
</dbReference>
<dbReference type="InterPro" id="IPR016032">
    <property type="entry name" value="Sig_transdc_resp-reg_C-effctor"/>
</dbReference>
<evidence type="ECO:0000259" key="5">
    <source>
        <dbReference type="PROSITE" id="PS50110"/>
    </source>
</evidence>
<dbReference type="InterPro" id="IPR000792">
    <property type="entry name" value="Tscrpt_reg_LuxR_C"/>
</dbReference>
<dbReference type="InterPro" id="IPR011006">
    <property type="entry name" value="CheY-like_superfamily"/>
</dbReference>